<dbReference type="GO" id="GO:0016020">
    <property type="term" value="C:membrane"/>
    <property type="evidence" value="ECO:0007669"/>
    <property type="project" value="UniProtKB-SubCell"/>
</dbReference>
<dbReference type="GO" id="GO:0020037">
    <property type="term" value="F:heme binding"/>
    <property type="evidence" value="ECO:0007669"/>
    <property type="project" value="InterPro"/>
</dbReference>
<dbReference type="GO" id="GO:0016705">
    <property type="term" value="F:oxidoreductase activity, acting on paired donors, with incorporation or reduction of molecular oxygen"/>
    <property type="evidence" value="ECO:0007669"/>
    <property type="project" value="InterPro"/>
</dbReference>
<evidence type="ECO:0000256" key="2">
    <source>
        <dbReference type="ARBA" id="ARBA00004167"/>
    </source>
</evidence>
<dbReference type="GeneID" id="66066874"/>
<proteinExistence type="inferred from homology"/>
<evidence type="ECO:0008006" key="13">
    <source>
        <dbReference type="Google" id="ProtNLM"/>
    </source>
</evidence>
<reference evidence="11" key="1">
    <citation type="submission" date="2020-03" db="EMBL/GenBank/DDBJ databases">
        <title>A mixture of massive structural variations and highly conserved coding sequences in Ustilaginoidea virens genome.</title>
        <authorList>
            <person name="Zhang K."/>
            <person name="Zhao Z."/>
            <person name="Zhang Z."/>
            <person name="Li Y."/>
            <person name="Hsiang T."/>
            <person name="Sun W."/>
        </authorList>
    </citation>
    <scope>NUCLEOTIDE SEQUENCE</scope>
    <source>
        <strain evidence="11">UV-8b</strain>
    </source>
</reference>
<evidence type="ECO:0000256" key="8">
    <source>
        <dbReference type="ARBA" id="ARBA00023004"/>
    </source>
</evidence>
<dbReference type="RefSeq" id="XP_042999529.1">
    <property type="nucleotide sequence ID" value="XM_043143594.1"/>
</dbReference>
<dbReference type="PANTHER" id="PTHR46206">
    <property type="entry name" value="CYTOCHROME P450"/>
    <property type="match status" value="1"/>
</dbReference>
<comment type="pathway">
    <text evidence="3">Secondary metabolite biosynthesis.</text>
</comment>
<feature type="binding site" description="axial binding residue" evidence="10">
    <location>
        <position position="470"/>
    </location>
    <ligand>
        <name>heme</name>
        <dbReference type="ChEBI" id="CHEBI:30413"/>
    </ligand>
    <ligandPart>
        <name>Fe</name>
        <dbReference type="ChEBI" id="CHEBI:18248"/>
    </ligandPart>
</feature>
<evidence type="ECO:0000256" key="10">
    <source>
        <dbReference type="PIRSR" id="PIRSR602403-1"/>
    </source>
</evidence>
<keyword evidence="7" id="KW-0560">Oxidoreductase</keyword>
<keyword evidence="6 10" id="KW-0479">Metal-binding</keyword>
<protein>
    <recommendedName>
        <fullName evidence="13">Cytochrome P450</fullName>
    </recommendedName>
</protein>
<name>A0A8E5MJB0_USTVR</name>
<keyword evidence="8 10" id="KW-0408">Iron</keyword>
<comment type="subcellular location">
    <subcellularLocation>
        <location evidence="2">Membrane</location>
        <topology evidence="2">Single-pass membrane protein</topology>
    </subcellularLocation>
</comment>
<dbReference type="GO" id="GO:0005506">
    <property type="term" value="F:iron ion binding"/>
    <property type="evidence" value="ECO:0007669"/>
    <property type="project" value="InterPro"/>
</dbReference>
<dbReference type="GO" id="GO:0004497">
    <property type="term" value="F:monooxygenase activity"/>
    <property type="evidence" value="ECO:0007669"/>
    <property type="project" value="UniProtKB-KW"/>
</dbReference>
<accession>A0A8E5MJB0</accession>
<evidence type="ECO:0000313" key="11">
    <source>
        <dbReference type="EMBL" id="QUC21856.1"/>
    </source>
</evidence>
<dbReference type="InterPro" id="IPR036396">
    <property type="entry name" value="Cyt_P450_sf"/>
</dbReference>
<evidence type="ECO:0000256" key="3">
    <source>
        <dbReference type="ARBA" id="ARBA00005179"/>
    </source>
</evidence>
<keyword evidence="9" id="KW-0503">Monooxygenase</keyword>
<dbReference type="InterPro" id="IPR001128">
    <property type="entry name" value="Cyt_P450"/>
</dbReference>
<keyword evidence="12" id="KW-1185">Reference proteome</keyword>
<dbReference type="EMBL" id="CP072757">
    <property type="protein sequence ID" value="QUC21856.1"/>
    <property type="molecule type" value="Genomic_DNA"/>
</dbReference>
<dbReference type="Gene3D" id="1.10.630.10">
    <property type="entry name" value="Cytochrome P450"/>
    <property type="match status" value="1"/>
</dbReference>
<dbReference type="Proteomes" id="UP000027002">
    <property type="component" value="Chromosome 5"/>
</dbReference>
<dbReference type="AlphaFoldDB" id="A0A8E5MJB0"/>
<keyword evidence="5 10" id="KW-0349">Heme</keyword>
<evidence type="ECO:0000256" key="1">
    <source>
        <dbReference type="ARBA" id="ARBA00001971"/>
    </source>
</evidence>
<dbReference type="Pfam" id="PF00067">
    <property type="entry name" value="p450"/>
    <property type="match status" value="1"/>
</dbReference>
<dbReference type="InterPro" id="IPR002403">
    <property type="entry name" value="Cyt_P450_E_grp-IV"/>
</dbReference>
<gene>
    <name evidence="11" type="ORF">UV8b_06097</name>
</gene>
<organism evidence="11 12">
    <name type="scientific">Ustilaginoidea virens</name>
    <name type="common">Rice false smut fungus</name>
    <name type="synonym">Villosiclava virens</name>
    <dbReference type="NCBI Taxonomy" id="1159556"/>
    <lineage>
        <taxon>Eukaryota</taxon>
        <taxon>Fungi</taxon>
        <taxon>Dikarya</taxon>
        <taxon>Ascomycota</taxon>
        <taxon>Pezizomycotina</taxon>
        <taxon>Sordariomycetes</taxon>
        <taxon>Hypocreomycetidae</taxon>
        <taxon>Hypocreales</taxon>
        <taxon>Clavicipitaceae</taxon>
        <taxon>Ustilaginoidea</taxon>
    </lineage>
</organism>
<dbReference type="OrthoDB" id="1844152at2759"/>
<comment type="cofactor">
    <cofactor evidence="1 10">
        <name>heme</name>
        <dbReference type="ChEBI" id="CHEBI:30413"/>
    </cofactor>
</comment>
<sequence>MPETQIWPPFLNSYPPQLQQISILQAVALVAAVCLLRHIGALRSKPSVEAPYAGYRTFWEPTWLVRLRFVWAAPTIIHQGYSQFKDSLFQIRRIGADILVLSPKHVEEVRSLSKDKTRSVEPLFHDFVGDYTRGREFLESDLQNRVIQQRLTPHLDALTDLMRSELDVALEKEIRCGGKDSWTLVDMNRVLARIVGHVTARVFLGPEECRNEEWHTATTEYSENLFITGMILRVVPCWLRPFVAPALPTYRRLLGNVASARTIIGNIVQKRQSLRQELGSAYIFPTDVLQWTMDAARGQERDVSNLAQRMLTLSLSAIHTTALTMTQALYDLCSHPECLEPLRAEIADALIDADGRGKAMLHRLYKLDSLLKESQRFSPVFLLTFNRIFHQPMTLSDGTFLPAGTRVAVPSNAMLQQPEHVPGPAKPSEFDPFRYSNLRNDPVLGPQYQRFMCAMTNSSNMAFGYGRYACPGRFYAVNEMKLILATLLLRYELKFPEGAKRPKNFTVDGDMFPDPRARLLIRERVP</sequence>
<dbReference type="KEGG" id="uvi:66066874"/>
<evidence type="ECO:0000256" key="6">
    <source>
        <dbReference type="ARBA" id="ARBA00022723"/>
    </source>
</evidence>
<dbReference type="SUPFAM" id="SSF48264">
    <property type="entry name" value="Cytochrome P450"/>
    <property type="match status" value="1"/>
</dbReference>
<dbReference type="PANTHER" id="PTHR46206:SF6">
    <property type="entry name" value="CYTOCHROME P450 MONOOXYGENASE AN1598-RELATED"/>
    <property type="match status" value="1"/>
</dbReference>
<evidence type="ECO:0000256" key="4">
    <source>
        <dbReference type="ARBA" id="ARBA00010617"/>
    </source>
</evidence>
<comment type="similarity">
    <text evidence="4">Belongs to the cytochrome P450 family.</text>
</comment>
<dbReference type="PRINTS" id="PR00465">
    <property type="entry name" value="EP450IV"/>
</dbReference>
<evidence type="ECO:0000256" key="7">
    <source>
        <dbReference type="ARBA" id="ARBA00023002"/>
    </source>
</evidence>
<dbReference type="CDD" id="cd11041">
    <property type="entry name" value="CYP503A1-like"/>
    <property type="match status" value="1"/>
</dbReference>
<evidence type="ECO:0000256" key="5">
    <source>
        <dbReference type="ARBA" id="ARBA00022617"/>
    </source>
</evidence>
<evidence type="ECO:0000313" key="12">
    <source>
        <dbReference type="Proteomes" id="UP000027002"/>
    </source>
</evidence>
<evidence type="ECO:0000256" key="9">
    <source>
        <dbReference type="ARBA" id="ARBA00023033"/>
    </source>
</evidence>